<dbReference type="WBParaSite" id="SPAL_0000967400.1">
    <property type="protein sequence ID" value="SPAL_0000967400.1"/>
    <property type="gene ID" value="SPAL_0000967400"/>
</dbReference>
<dbReference type="Proteomes" id="UP000046392">
    <property type="component" value="Unplaced"/>
</dbReference>
<evidence type="ECO:0000256" key="1">
    <source>
        <dbReference type="SAM" id="Phobius"/>
    </source>
</evidence>
<feature type="transmembrane region" description="Helical" evidence="1">
    <location>
        <begin position="79"/>
        <end position="102"/>
    </location>
</feature>
<organism evidence="2 3">
    <name type="scientific">Strongyloides papillosus</name>
    <name type="common">Intestinal threadworm</name>
    <dbReference type="NCBI Taxonomy" id="174720"/>
    <lineage>
        <taxon>Eukaryota</taxon>
        <taxon>Metazoa</taxon>
        <taxon>Ecdysozoa</taxon>
        <taxon>Nematoda</taxon>
        <taxon>Chromadorea</taxon>
        <taxon>Rhabditida</taxon>
        <taxon>Tylenchina</taxon>
        <taxon>Panagrolaimomorpha</taxon>
        <taxon>Strongyloidoidea</taxon>
        <taxon>Strongyloididae</taxon>
        <taxon>Strongyloides</taxon>
    </lineage>
</organism>
<feature type="transmembrane region" description="Helical" evidence="1">
    <location>
        <begin position="47"/>
        <end position="73"/>
    </location>
</feature>
<keyword evidence="1" id="KW-1133">Transmembrane helix</keyword>
<keyword evidence="2" id="KW-1185">Reference proteome</keyword>
<accession>A0A0N5BV06</accession>
<sequence length="109" mass="12462">MLHVTSLITILLIIYFINIQTIFCTFVNPTIEVLAKIYQNDDISQEYFFITMTLVAITITLLLPRIILISLLLVDILMFVGATIGTLIMIIFGIISCQYMAIKKKIFQK</sequence>
<keyword evidence="1" id="KW-0472">Membrane</keyword>
<name>A0A0N5BV06_STREA</name>
<protein>
    <submittedName>
        <fullName evidence="3">DUF1189 domain-containing protein</fullName>
    </submittedName>
</protein>
<feature type="transmembrane region" description="Helical" evidence="1">
    <location>
        <begin position="6"/>
        <end position="27"/>
    </location>
</feature>
<dbReference type="AlphaFoldDB" id="A0A0N5BV06"/>
<keyword evidence="1" id="KW-0812">Transmembrane</keyword>
<evidence type="ECO:0000313" key="2">
    <source>
        <dbReference type="Proteomes" id="UP000046392"/>
    </source>
</evidence>
<proteinExistence type="predicted"/>
<reference evidence="3" key="1">
    <citation type="submission" date="2017-02" db="UniProtKB">
        <authorList>
            <consortium name="WormBaseParasite"/>
        </authorList>
    </citation>
    <scope>IDENTIFICATION</scope>
</reference>
<evidence type="ECO:0000313" key="3">
    <source>
        <dbReference type="WBParaSite" id="SPAL_0000967400.1"/>
    </source>
</evidence>